<sequence>MTDPLSISAGIIAIFDSTEKVIKYGLDFIEAIEKKKSLRDDLETFKHYLTELKQFCDDALKSHPDPNNPPPRLRALWEVKPGSGHRNKEGKLVYEYRGDVAQLKQIIDKMSTQLTPSTNFIKKSELYQRATWHYKKDAIDKMQTDIARCCARVDLISGLTHGEKLKETHDSVKYYGESNKIQLTDIGSRLSTIEINQKQEAERKRIEEARKEREEITDWLSPLNFRGKQEKLWSTCFQETGDWLWQDQRFKVWAEGSPWYLQCVGVLGVGKTVLSSILTHRLPSTSQQAPPLVLSIFVNYNSANVQTLEHLIGSLLKQLIQNDDLYVVSDGLRNVHRKAKHLHLDPVSYFDDIRKILVASLGLYDRFYIVVDGFDELPRRDRVKLLSELRRLQPDKGSLVIIMRPVDQQAANGTYECNRCREKDLTMAFRCRVCEQGNYDLCYECKHKGLWCLDRSHQLTEPYGCIEVSVKIPRTDIERFVRHAIGIEIGDVTPLLRDDRDNRVTETANTTPFQDMCQSAPGLPEQIVTEVTKKADGRFLFAKLCMESLRAKSSPWDLEQALTRLPDSVEGYYKEAMQRIGAQPTEDRKRGYSVLGLVSRAHRPLSLSELQHARAVIRFGDDGGFEETVIDRAIDQAKTILDSTSALVILENDGTEVQLVHSSLENYLHLEENCKKWFPTADVEIAKACMIYLHLVLPRKPCEDSFLVSKNLKFPFLQYASQYWGDHVRDALSNPEDSADVRKAVMELINDTQRKDACMQAAWLTKKGGHDTWDVHKGVNRLHICAWYGLSTVLSALNPDHGLVDVVERKYYQTPLMYACRKGHVEVARQLLRLGASQRKVSTRGRTALFEAILGHHSGGNARMTKKASKHSEIIELLVSEMPGDLDINLVNRQERNRTALMMVAHLGHLEMAKILLRHEGINVDLQDDNGMTALYLAAREDHYEIAQLVLDAEANINVVDYQAGRSPLRCAAERDHAETVGLLLEYDADPALKDYEGGTAMLRAVNRGAMRALMKMMEYPIDMECVDDEGQSLLHGAARNGYHDIARLLMENNLPERRSPNVKALSPNLRDRYGITPLHDASQRGELAVVAVLLEKGADASAVDKFDRTPFMVAWQYGHDNVMRMLAAAGHGQPSNVSLDEKQLPTWAMTRRGLTDLVAEAIRTRTQDLHIAEPCTQNSALHCAVEVNEPDILRMLLETRMISVNNPNHFARTPLHLAALEGDLGATQLLIDHGADLDTRDHWKDEALFLAQSNHNLEVMLALIDAGAAVDEKKIDTNALFFFAVEQGKAASTQILLHQHGVNRSVQNANGLRAMQIAEAAEDKDMIRVLNSAPTVRGGPGSKGLEDGSVRFIPFRSRSVQL</sequence>
<keyword evidence="6" id="KW-1185">Reference proteome</keyword>
<dbReference type="PANTHER" id="PTHR24123">
    <property type="entry name" value="ANKYRIN REPEAT-CONTAINING"/>
    <property type="match status" value="1"/>
</dbReference>
<dbReference type="EMBL" id="CAJPDS010000112">
    <property type="protein sequence ID" value="CAF9938368.1"/>
    <property type="molecule type" value="Genomic_DNA"/>
</dbReference>
<evidence type="ECO:0000256" key="1">
    <source>
        <dbReference type="ARBA" id="ARBA00022737"/>
    </source>
</evidence>
<feature type="repeat" description="ANK" evidence="3">
    <location>
        <begin position="930"/>
        <end position="962"/>
    </location>
</feature>
<dbReference type="InterPro" id="IPR002110">
    <property type="entry name" value="Ankyrin_rpt"/>
</dbReference>
<evidence type="ECO:0000256" key="3">
    <source>
        <dbReference type="PROSITE-ProRule" id="PRU00023"/>
    </source>
</evidence>
<dbReference type="Pfam" id="PF12796">
    <property type="entry name" value="Ank_2"/>
    <property type="match status" value="4"/>
</dbReference>
<dbReference type="PROSITE" id="PS50088">
    <property type="entry name" value="ANK_REPEAT"/>
    <property type="match status" value="6"/>
</dbReference>
<keyword evidence="1" id="KW-0677">Repeat</keyword>
<feature type="repeat" description="ANK" evidence="3">
    <location>
        <begin position="1074"/>
        <end position="1106"/>
    </location>
</feature>
<evidence type="ECO:0000259" key="4">
    <source>
        <dbReference type="Pfam" id="PF24883"/>
    </source>
</evidence>
<feature type="repeat" description="ANK" evidence="3">
    <location>
        <begin position="1211"/>
        <end position="1243"/>
    </location>
</feature>
<dbReference type="InterPro" id="IPR036770">
    <property type="entry name" value="Ankyrin_rpt-contain_sf"/>
</dbReference>
<dbReference type="Gene3D" id="3.40.50.300">
    <property type="entry name" value="P-loop containing nucleotide triphosphate hydrolases"/>
    <property type="match status" value="1"/>
</dbReference>
<accession>A0A8H3GDQ2</accession>
<dbReference type="SUPFAM" id="SSF57850">
    <property type="entry name" value="RING/U-box"/>
    <property type="match status" value="1"/>
</dbReference>
<dbReference type="Pfam" id="PF00023">
    <property type="entry name" value="Ank"/>
    <property type="match status" value="1"/>
</dbReference>
<dbReference type="PROSITE" id="PS50297">
    <property type="entry name" value="ANK_REP_REGION"/>
    <property type="match status" value="6"/>
</dbReference>
<feature type="repeat" description="ANK" evidence="3">
    <location>
        <begin position="964"/>
        <end position="996"/>
    </location>
</feature>
<reference evidence="5" key="1">
    <citation type="submission" date="2021-03" db="EMBL/GenBank/DDBJ databases">
        <authorList>
            <person name="Tagirdzhanova G."/>
        </authorList>
    </citation>
    <scope>NUCLEOTIDE SEQUENCE</scope>
</reference>
<protein>
    <recommendedName>
        <fullName evidence="4">Nephrocystin 3-like N-terminal domain-containing protein</fullName>
    </recommendedName>
</protein>
<dbReference type="Gene3D" id="1.25.40.20">
    <property type="entry name" value="Ankyrin repeat-containing domain"/>
    <property type="match status" value="4"/>
</dbReference>
<dbReference type="PANTHER" id="PTHR24123:SF33">
    <property type="entry name" value="PROTEIN HOS4"/>
    <property type="match status" value="1"/>
</dbReference>
<gene>
    <name evidence="5" type="ORF">HETSPECPRED_001051</name>
</gene>
<organism evidence="5 6">
    <name type="scientific">Heterodermia speciosa</name>
    <dbReference type="NCBI Taxonomy" id="116794"/>
    <lineage>
        <taxon>Eukaryota</taxon>
        <taxon>Fungi</taxon>
        <taxon>Dikarya</taxon>
        <taxon>Ascomycota</taxon>
        <taxon>Pezizomycotina</taxon>
        <taxon>Lecanoromycetes</taxon>
        <taxon>OSLEUM clade</taxon>
        <taxon>Lecanoromycetidae</taxon>
        <taxon>Caliciales</taxon>
        <taxon>Physciaceae</taxon>
        <taxon>Heterodermia</taxon>
    </lineage>
</organism>
<dbReference type="SUPFAM" id="SSF48403">
    <property type="entry name" value="Ankyrin repeat"/>
    <property type="match status" value="2"/>
</dbReference>
<dbReference type="InterPro" id="IPR051165">
    <property type="entry name" value="Multifunctional_ANK_Repeat"/>
</dbReference>
<dbReference type="SMART" id="SM00248">
    <property type="entry name" value="ANK"/>
    <property type="match status" value="13"/>
</dbReference>
<dbReference type="Pfam" id="PF24883">
    <property type="entry name" value="NPHP3_N"/>
    <property type="match status" value="1"/>
</dbReference>
<feature type="repeat" description="ANK" evidence="3">
    <location>
        <begin position="1030"/>
        <end position="1054"/>
    </location>
</feature>
<dbReference type="InterPro" id="IPR056884">
    <property type="entry name" value="NPHP3-like_N"/>
</dbReference>
<name>A0A8H3GDQ2_9LECA</name>
<feature type="domain" description="Nephrocystin 3-like N-terminal" evidence="4">
    <location>
        <begin position="240"/>
        <end position="390"/>
    </location>
</feature>
<dbReference type="InterPro" id="IPR027417">
    <property type="entry name" value="P-loop_NTPase"/>
</dbReference>
<proteinExistence type="predicted"/>
<dbReference type="OrthoDB" id="195446at2759"/>
<evidence type="ECO:0000313" key="5">
    <source>
        <dbReference type="EMBL" id="CAF9938368.1"/>
    </source>
</evidence>
<keyword evidence="2 3" id="KW-0040">ANK repeat</keyword>
<evidence type="ECO:0000256" key="2">
    <source>
        <dbReference type="ARBA" id="ARBA00023043"/>
    </source>
</evidence>
<dbReference type="Proteomes" id="UP000664521">
    <property type="component" value="Unassembled WGS sequence"/>
</dbReference>
<feature type="repeat" description="ANK" evidence="3">
    <location>
        <begin position="811"/>
        <end position="843"/>
    </location>
</feature>
<comment type="caution">
    <text evidence="5">The sequence shown here is derived from an EMBL/GenBank/DDBJ whole genome shotgun (WGS) entry which is preliminary data.</text>
</comment>
<evidence type="ECO:0000313" key="6">
    <source>
        <dbReference type="Proteomes" id="UP000664521"/>
    </source>
</evidence>
<dbReference type="PRINTS" id="PR01415">
    <property type="entry name" value="ANKYRIN"/>
</dbReference>